<dbReference type="STRING" id="1703345.A3860_17835"/>
<proteinExistence type="inferred from homology"/>
<dbReference type="GO" id="GO:0019878">
    <property type="term" value="P:lysine biosynthetic process via aminoadipic acid"/>
    <property type="evidence" value="ECO:0007669"/>
    <property type="project" value="TreeGrafter"/>
</dbReference>
<accession>A0A1V9G4X9</accession>
<dbReference type="GO" id="GO:0000287">
    <property type="term" value="F:magnesium ion binding"/>
    <property type="evidence" value="ECO:0007669"/>
    <property type="project" value="InterPro"/>
</dbReference>
<name>A0A1V9G4X9_9BACT</name>
<dbReference type="PANTHER" id="PTHR12215">
    <property type="entry name" value="PHOSPHOPANTETHEINE TRANSFERASE"/>
    <property type="match status" value="1"/>
</dbReference>
<sequence>MNINDSILVLYSKIWLEDYDELMQIFLPNFSTEFQARIYSYRRKEDRLLTLTGRKLLSRGLQLLNVKANIFDLDYNCWGMPFLKGNLIKFNISHSHQIAICALCIQGEVGIDIEHLEDIQIENFRNTYSISEWNIIQNSPDMREAFYRYWTQKEAVLKALGKGFNIPINSVKLQDRKARVCSKNYHLIEIKICPNYSCHLALSTLPFFGLNIYEIKNADIKNVGAQLLKK</sequence>
<dbReference type="InterPro" id="IPR008278">
    <property type="entry name" value="4-PPantetheinyl_Trfase_dom"/>
</dbReference>
<dbReference type="GO" id="GO:0005829">
    <property type="term" value="C:cytosol"/>
    <property type="evidence" value="ECO:0007669"/>
    <property type="project" value="TreeGrafter"/>
</dbReference>
<dbReference type="RefSeq" id="WP_158085181.1">
    <property type="nucleotide sequence ID" value="NZ_LVYD01000024.1"/>
</dbReference>
<evidence type="ECO:0000259" key="3">
    <source>
        <dbReference type="Pfam" id="PF01648"/>
    </source>
</evidence>
<dbReference type="SUPFAM" id="SSF56214">
    <property type="entry name" value="4'-phosphopantetheinyl transferase"/>
    <property type="match status" value="2"/>
</dbReference>
<dbReference type="AlphaFoldDB" id="A0A1V9G4X9"/>
<dbReference type="Proteomes" id="UP000192796">
    <property type="component" value="Unassembled WGS sequence"/>
</dbReference>
<reference evidence="4 5" key="1">
    <citation type="submission" date="2016-03" db="EMBL/GenBank/DDBJ databases">
        <title>Niastella vici sp. nov., isolated from farmland soil.</title>
        <authorList>
            <person name="Chen L."/>
            <person name="Wang D."/>
            <person name="Yang S."/>
            <person name="Wang G."/>
        </authorList>
    </citation>
    <scope>NUCLEOTIDE SEQUENCE [LARGE SCALE GENOMIC DNA]</scope>
    <source>
        <strain evidence="4 5">DJ57</strain>
    </source>
</reference>
<dbReference type="InterPro" id="IPR050559">
    <property type="entry name" value="P-Pant_transferase_sf"/>
</dbReference>
<dbReference type="PANTHER" id="PTHR12215:SF10">
    <property type="entry name" value="L-AMINOADIPATE-SEMIALDEHYDE DEHYDROGENASE-PHOSPHOPANTETHEINYL TRANSFERASE"/>
    <property type="match status" value="1"/>
</dbReference>
<protein>
    <recommendedName>
        <fullName evidence="3">4'-phosphopantetheinyl transferase domain-containing protein</fullName>
    </recommendedName>
</protein>
<comment type="similarity">
    <text evidence="1">Belongs to the P-Pant transferase superfamily. Gsp/Sfp/HetI/AcpT family.</text>
</comment>
<dbReference type="GO" id="GO:0008897">
    <property type="term" value="F:holo-[acyl-carrier-protein] synthase activity"/>
    <property type="evidence" value="ECO:0007669"/>
    <property type="project" value="InterPro"/>
</dbReference>
<evidence type="ECO:0000256" key="2">
    <source>
        <dbReference type="ARBA" id="ARBA00022679"/>
    </source>
</evidence>
<keyword evidence="2" id="KW-0808">Transferase</keyword>
<feature type="domain" description="4'-phosphopantetheinyl transferase" evidence="3">
    <location>
        <begin position="109"/>
        <end position="198"/>
    </location>
</feature>
<evidence type="ECO:0000313" key="4">
    <source>
        <dbReference type="EMBL" id="OQP65526.1"/>
    </source>
</evidence>
<organism evidence="4 5">
    <name type="scientific">Niastella vici</name>
    <dbReference type="NCBI Taxonomy" id="1703345"/>
    <lineage>
        <taxon>Bacteria</taxon>
        <taxon>Pseudomonadati</taxon>
        <taxon>Bacteroidota</taxon>
        <taxon>Chitinophagia</taxon>
        <taxon>Chitinophagales</taxon>
        <taxon>Chitinophagaceae</taxon>
        <taxon>Niastella</taxon>
    </lineage>
</organism>
<dbReference type="Pfam" id="PF01648">
    <property type="entry name" value="ACPS"/>
    <property type="match status" value="1"/>
</dbReference>
<dbReference type="InterPro" id="IPR037143">
    <property type="entry name" value="4-PPantetheinyl_Trfase_dom_sf"/>
</dbReference>
<dbReference type="OrthoDB" id="9808281at2"/>
<evidence type="ECO:0000256" key="1">
    <source>
        <dbReference type="ARBA" id="ARBA00010990"/>
    </source>
</evidence>
<comment type="caution">
    <text evidence="4">The sequence shown here is derived from an EMBL/GenBank/DDBJ whole genome shotgun (WGS) entry which is preliminary data.</text>
</comment>
<evidence type="ECO:0000313" key="5">
    <source>
        <dbReference type="Proteomes" id="UP000192796"/>
    </source>
</evidence>
<keyword evidence="5" id="KW-1185">Reference proteome</keyword>
<gene>
    <name evidence="4" type="ORF">A3860_17835</name>
</gene>
<dbReference type="EMBL" id="LVYD01000024">
    <property type="protein sequence ID" value="OQP65526.1"/>
    <property type="molecule type" value="Genomic_DNA"/>
</dbReference>
<dbReference type="Gene3D" id="3.90.470.20">
    <property type="entry name" value="4'-phosphopantetheinyl transferase domain"/>
    <property type="match status" value="2"/>
</dbReference>